<evidence type="ECO:0000313" key="3">
    <source>
        <dbReference type="Proteomes" id="UP001150925"/>
    </source>
</evidence>
<organism evidence="2 3">
    <name type="scientific">Dispira parvispora</name>
    <dbReference type="NCBI Taxonomy" id="1520584"/>
    <lineage>
        <taxon>Eukaryota</taxon>
        <taxon>Fungi</taxon>
        <taxon>Fungi incertae sedis</taxon>
        <taxon>Zoopagomycota</taxon>
        <taxon>Kickxellomycotina</taxon>
        <taxon>Dimargaritomycetes</taxon>
        <taxon>Dimargaritales</taxon>
        <taxon>Dimargaritaceae</taxon>
        <taxon>Dispira</taxon>
    </lineage>
</organism>
<dbReference type="OrthoDB" id="3257538at2759"/>
<name>A0A9W8AUH9_9FUNG</name>
<accession>A0A9W8AUH9</accession>
<gene>
    <name evidence="2" type="ORF">IWQ62_000416</name>
</gene>
<comment type="caution">
    <text evidence="2">The sequence shown here is derived from an EMBL/GenBank/DDBJ whole genome shotgun (WGS) entry which is preliminary data.</text>
</comment>
<dbReference type="PANTHER" id="PTHR28152">
    <property type="entry name" value="HYDROXYACYL-THIOESTER DEHYDRATASE TYPE 2, MITOCHONDRIAL"/>
    <property type="match status" value="1"/>
</dbReference>
<dbReference type="GO" id="GO:0005739">
    <property type="term" value="C:mitochondrion"/>
    <property type="evidence" value="ECO:0007669"/>
    <property type="project" value="TreeGrafter"/>
</dbReference>
<dbReference type="GO" id="GO:0019171">
    <property type="term" value="F:(3R)-hydroxyacyl-[acyl-carrier-protein] dehydratase activity"/>
    <property type="evidence" value="ECO:0007669"/>
    <property type="project" value="TreeGrafter"/>
</dbReference>
<dbReference type="InterPro" id="IPR029069">
    <property type="entry name" value="HotDog_dom_sf"/>
</dbReference>
<evidence type="ECO:0000313" key="2">
    <source>
        <dbReference type="EMBL" id="KAJ1969755.1"/>
    </source>
</evidence>
<dbReference type="SUPFAM" id="SSF54637">
    <property type="entry name" value="Thioesterase/thiol ester dehydrase-isomerase"/>
    <property type="match status" value="1"/>
</dbReference>
<keyword evidence="3" id="KW-1185">Reference proteome</keyword>
<dbReference type="InterPro" id="IPR052741">
    <property type="entry name" value="Mitochondrial_HTD2"/>
</dbReference>
<evidence type="ECO:0008006" key="4">
    <source>
        <dbReference type="Google" id="ProtNLM"/>
    </source>
</evidence>
<proteinExistence type="predicted"/>
<dbReference type="FunFam" id="3.10.129.10:FF:000103">
    <property type="entry name" value="WGS project CABT00000000 data, contig 2.1"/>
    <property type="match status" value="1"/>
</dbReference>
<dbReference type="PANTHER" id="PTHR28152:SF1">
    <property type="entry name" value="HYDROXYACYL-THIOESTER DEHYDRATASE TYPE 2, MITOCHONDRIAL"/>
    <property type="match status" value="1"/>
</dbReference>
<sequence>MSLPIQLNKTGSMLPQRSPRLWFLTGNTRASNSLTRLRWSTIGRRNYQSLETWIPQVKAKCTTQHDQPTSTQLRLLGVTLDSPFTQALSTPQAVVPPNWHLIYFPDYVTEAQLSSDGYDAMYAPPSPFDHRVWAGGQLEWSANNSLRVGQSATLTTECENVEVKESARLSQLVLVNLKRTVANETGWALTERRTLAYMVPPTNRAQSSKPSTRRTSSRQADFSETVHPTEIMLFRYSALTFNSHRIHYDQPYATQVEGHPGILVHGPLTCTLLLHLVAKQLASTKSQQEYLQNGFPFHRFTYRALSPLVVNQPFTLGGKWSSTSQKTCELWVTNHQGGLAMAGTLELY</sequence>
<feature type="region of interest" description="Disordered" evidence="1">
    <location>
        <begin position="199"/>
        <end position="222"/>
    </location>
</feature>
<reference evidence="2" key="1">
    <citation type="submission" date="2022-07" db="EMBL/GenBank/DDBJ databases">
        <title>Phylogenomic reconstructions and comparative analyses of Kickxellomycotina fungi.</title>
        <authorList>
            <person name="Reynolds N.K."/>
            <person name="Stajich J.E."/>
            <person name="Barry K."/>
            <person name="Grigoriev I.V."/>
            <person name="Crous P."/>
            <person name="Smith M.E."/>
        </authorList>
    </citation>
    <scope>NUCLEOTIDE SEQUENCE</scope>
    <source>
        <strain evidence="2">RSA 1196</strain>
    </source>
</reference>
<protein>
    <recommendedName>
        <fullName evidence="4">N-terminal of MaoC-like dehydratase domain-containing protein</fullName>
    </recommendedName>
</protein>
<dbReference type="Gene3D" id="3.10.129.10">
    <property type="entry name" value="Hotdog Thioesterase"/>
    <property type="match status" value="1"/>
</dbReference>
<dbReference type="EMBL" id="JANBPY010000026">
    <property type="protein sequence ID" value="KAJ1969755.1"/>
    <property type="molecule type" value="Genomic_DNA"/>
</dbReference>
<dbReference type="AlphaFoldDB" id="A0A9W8AUH9"/>
<dbReference type="Proteomes" id="UP001150925">
    <property type="component" value="Unassembled WGS sequence"/>
</dbReference>
<evidence type="ECO:0000256" key="1">
    <source>
        <dbReference type="SAM" id="MobiDB-lite"/>
    </source>
</evidence>